<dbReference type="InterPro" id="IPR045079">
    <property type="entry name" value="Oxoprolinase-like"/>
</dbReference>
<evidence type="ECO:0000313" key="3">
    <source>
        <dbReference type="Proteomes" id="UP000425960"/>
    </source>
</evidence>
<dbReference type="GO" id="GO:0006749">
    <property type="term" value="P:glutathione metabolic process"/>
    <property type="evidence" value="ECO:0007669"/>
    <property type="project" value="TreeGrafter"/>
</dbReference>
<feature type="domain" description="Hydantoinase/oxoprolinase N-terminal" evidence="1">
    <location>
        <begin position="12"/>
        <end position="97"/>
    </location>
</feature>
<dbReference type="AlphaFoldDB" id="A0A5K7ZTY1"/>
<dbReference type="InterPro" id="IPR008040">
    <property type="entry name" value="Hydant_A_N"/>
</dbReference>
<dbReference type="GO" id="GO:0005829">
    <property type="term" value="C:cytosol"/>
    <property type="evidence" value="ECO:0007669"/>
    <property type="project" value="TreeGrafter"/>
</dbReference>
<evidence type="ECO:0000259" key="1">
    <source>
        <dbReference type="Pfam" id="PF05378"/>
    </source>
</evidence>
<evidence type="ECO:0000313" key="2">
    <source>
        <dbReference type="EMBL" id="BBO83658.1"/>
    </source>
</evidence>
<dbReference type="Proteomes" id="UP000425960">
    <property type="component" value="Chromosome"/>
</dbReference>
<accession>A0A5K7ZTY1</accession>
<name>A0A5K7ZTY1_9BACT</name>
<dbReference type="Gene3D" id="3.30.420.40">
    <property type="match status" value="1"/>
</dbReference>
<dbReference type="PANTHER" id="PTHR11365">
    <property type="entry name" value="5-OXOPROLINASE RELATED"/>
    <property type="match status" value="1"/>
</dbReference>
<dbReference type="EMBL" id="AP021876">
    <property type="protein sequence ID" value="BBO83658.1"/>
    <property type="molecule type" value="Genomic_DNA"/>
</dbReference>
<protein>
    <recommendedName>
        <fullName evidence="1">Hydantoinase/oxoprolinase N-terminal domain-containing protein</fullName>
    </recommendedName>
</protein>
<dbReference type="RefSeq" id="WP_173179673.1">
    <property type="nucleotide sequence ID" value="NZ_AP021876.1"/>
</dbReference>
<sequence>MQKFSSQPIYGIGIDTGGTYTDAVLVDLRSHAVLGVGKRPTMHHNLGQGIVDVLNDILSAKNTGCIKTIAFSTTLATNASAEGRGAKVGLMVIGQVKPFDAPVVSVHYLDGGHDHLGREVNALSIERIVDTVLSPISSTRAEPPPPD</sequence>
<reference evidence="2 3" key="1">
    <citation type="submission" date="2019-11" db="EMBL/GenBank/DDBJ databases">
        <title>Comparative genomics of hydrocarbon-degrading Desulfosarcina strains.</title>
        <authorList>
            <person name="Watanabe M."/>
            <person name="Kojima H."/>
            <person name="Fukui M."/>
        </authorList>
    </citation>
    <scope>NUCLEOTIDE SEQUENCE [LARGE SCALE GENOMIC DNA]</scope>
    <source>
        <strain evidence="2 3">28bB2T</strain>
    </source>
</reference>
<organism evidence="2 3">
    <name type="scientific">Desulfosarcina ovata subsp. sediminis</name>
    <dbReference type="NCBI Taxonomy" id="885957"/>
    <lineage>
        <taxon>Bacteria</taxon>
        <taxon>Pseudomonadati</taxon>
        <taxon>Thermodesulfobacteriota</taxon>
        <taxon>Desulfobacteria</taxon>
        <taxon>Desulfobacterales</taxon>
        <taxon>Desulfosarcinaceae</taxon>
        <taxon>Desulfosarcina</taxon>
    </lineage>
</organism>
<dbReference type="GO" id="GO:0017168">
    <property type="term" value="F:5-oxoprolinase (ATP-hydrolyzing) activity"/>
    <property type="evidence" value="ECO:0007669"/>
    <property type="project" value="TreeGrafter"/>
</dbReference>
<dbReference type="KEGG" id="dov:DSCO28_42240"/>
<gene>
    <name evidence="2" type="ORF">DSCO28_42240</name>
</gene>
<dbReference type="PANTHER" id="PTHR11365:SF23">
    <property type="entry name" value="HYPOTHETICAL 5-OXOPROLINASE (EUROFUNG)-RELATED"/>
    <property type="match status" value="1"/>
</dbReference>
<dbReference type="InterPro" id="IPR043129">
    <property type="entry name" value="ATPase_NBD"/>
</dbReference>
<dbReference type="Pfam" id="PF05378">
    <property type="entry name" value="Hydant_A_N"/>
    <property type="match status" value="1"/>
</dbReference>
<dbReference type="SUPFAM" id="SSF53067">
    <property type="entry name" value="Actin-like ATPase domain"/>
    <property type="match status" value="1"/>
</dbReference>
<proteinExistence type="predicted"/>